<keyword evidence="2" id="KW-0413">Isomerase</keyword>
<dbReference type="InterPro" id="IPR034660">
    <property type="entry name" value="DinB/YfiT-like"/>
</dbReference>
<dbReference type="GO" id="GO:0016853">
    <property type="term" value="F:isomerase activity"/>
    <property type="evidence" value="ECO:0007669"/>
    <property type="project" value="UniProtKB-KW"/>
</dbReference>
<dbReference type="InterPro" id="IPR024344">
    <property type="entry name" value="MDMPI_metal-binding"/>
</dbReference>
<keyword evidence="3" id="KW-1185">Reference proteome</keyword>
<evidence type="ECO:0000313" key="3">
    <source>
        <dbReference type="Proteomes" id="UP000632138"/>
    </source>
</evidence>
<feature type="domain" description="Mycothiol-dependent maleylpyruvate isomerase metal-binding" evidence="1">
    <location>
        <begin position="12"/>
        <end position="148"/>
    </location>
</feature>
<reference evidence="2 3" key="1">
    <citation type="submission" date="2021-01" db="EMBL/GenBank/DDBJ databases">
        <title>Actinoplanes sp. nov. LDG1-06 isolated from lichen.</title>
        <authorList>
            <person name="Saeng-In P."/>
            <person name="Phongsopitanun W."/>
            <person name="Kanchanasin P."/>
            <person name="Yuki M."/>
            <person name="Kudo T."/>
            <person name="Ohkuma M."/>
            <person name="Tanasupawat S."/>
        </authorList>
    </citation>
    <scope>NUCLEOTIDE SEQUENCE [LARGE SCALE GENOMIC DNA]</scope>
    <source>
        <strain evidence="2 3">LDG1-06</strain>
    </source>
</reference>
<organism evidence="2 3">
    <name type="scientific">Paractinoplanes ovalisporus</name>
    <dbReference type="NCBI Taxonomy" id="2810368"/>
    <lineage>
        <taxon>Bacteria</taxon>
        <taxon>Bacillati</taxon>
        <taxon>Actinomycetota</taxon>
        <taxon>Actinomycetes</taxon>
        <taxon>Micromonosporales</taxon>
        <taxon>Micromonosporaceae</taxon>
        <taxon>Paractinoplanes</taxon>
    </lineage>
</organism>
<gene>
    <name evidence="2" type="ORF">JIG36_50655</name>
</gene>
<sequence>MTTFAAGTIAALRTEHDALAALLDKLTPEQLEGPSGASDWTVAQVFSHLGSGAEIALAGFQAHIGEGEKPGPDFNPGVWDRWNAKSPEAQAADWRESDEAFVAALEALTPEQHETITVNPGFLPEPVPLASFAGLRLNEVANHTWDIRAGLDPQAGLLPGSAALLVEHLSGGLAFLIGFIGKPDLAGDAAVVEVSGTPYRIVVGDSVAFTTTADAPTATFDGPLEAALRLLVGRLGPKFTPDGLTVTGNVSLDELRAVFPGF</sequence>
<dbReference type="Gene3D" id="1.20.120.450">
    <property type="entry name" value="dinb family like domain"/>
    <property type="match status" value="1"/>
</dbReference>
<evidence type="ECO:0000259" key="1">
    <source>
        <dbReference type="Pfam" id="PF11716"/>
    </source>
</evidence>
<dbReference type="InterPro" id="IPR017517">
    <property type="entry name" value="Maleyloyr_isom"/>
</dbReference>
<dbReference type="Proteomes" id="UP000632138">
    <property type="component" value="Unassembled WGS sequence"/>
</dbReference>
<evidence type="ECO:0000313" key="2">
    <source>
        <dbReference type="EMBL" id="MBM2623779.1"/>
    </source>
</evidence>
<dbReference type="RefSeq" id="WP_203384130.1">
    <property type="nucleotide sequence ID" value="NZ_JAENHP010000044.1"/>
</dbReference>
<comment type="caution">
    <text evidence="2">The sequence shown here is derived from an EMBL/GenBank/DDBJ whole genome shotgun (WGS) entry which is preliminary data.</text>
</comment>
<accession>A0ABS2AX86</accession>
<dbReference type="Pfam" id="PF11716">
    <property type="entry name" value="MDMPI_N"/>
    <property type="match status" value="1"/>
</dbReference>
<protein>
    <submittedName>
        <fullName evidence="2">Maleylpyruvate isomerase N-terminal domain-containing protein</fullName>
    </submittedName>
</protein>
<dbReference type="NCBIfam" id="TIGR03083">
    <property type="entry name" value="maleylpyruvate isomerase family mycothiol-dependent enzyme"/>
    <property type="match status" value="1"/>
</dbReference>
<dbReference type="EMBL" id="JAENHP010000044">
    <property type="protein sequence ID" value="MBM2623779.1"/>
    <property type="molecule type" value="Genomic_DNA"/>
</dbReference>
<name>A0ABS2AX86_9ACTN</name>
<dbReference type="SUPFAM" id="SSF109854">
    <property type="entry name" value="DinB/YfiT-like putative metalloenzymes"/>
    <property type="match status" value="1"/>
</dbReference>
<proteinExistence type="predicted"/>